<dbReference type="InterPro" id="IPR036582">
    <property type="entry name" value="Mao_N_sf"/>
</dbReference>
<evidence type="ECO:0000313" key="4">
    <source>
        <dbReference type="Proteomes" id="UP000306409"/>
    </source>
</evidence>
<dbReference type="OrthoDB" id="2666280at2"/>
<sequence>MKKYLLTSLILFVLMICFIVPAFAANNTITEMPNVKIIIDGQAGTYEDIPINMNNRTLLPLRGILVNLGVNNDNEHIVWNSKEKSVTVLKDSAKIYLKIGSNKATVNGKEIVLDASPVVYKDRTYIPVNFIAQSLGMKVVWDGSSKSVLISEQNEYNRIKDILEKANAAMDEIKTCNGKMDISMATEQDGISFDIDMNMDIAIDVLKKKAFMNMKMDMSIINMDMDLYFTDNTLYMKNPLSDQWEKSTMSEKDYNKIFDEKANIDILDISDTLCAGLKEVKSSKPDEILLKGNVFLGDLLNMVGENQGTDLSNAIFDNFNVEISLDKNTYLLNSIKMVTSFSIAGDETQGAEMTIKCQYLDYNSDINIVVPEDVIKNAVENPYLADSL</sequence>
<feature type="signal peptide" evidence="1">
    <location>
        <begin position="1"/>
        <end position="24"/>
    </location>
</feature>
<accession>A0A4U7JF18</accession>
<dbReference type="AlphaFoldDB" id="A0A4U7JF18"/>
<feature type="chain" id="PRO_5035285407" evidence="1">
    <location>
        <begin position="25"/>
        <end position="388"/>
    </location>
</feature>
<dbReference type="InterPro" id="IPR012854">
    <property type="entry name" value="Cu_amine_oxidase-like_N"/>
</dbReference>
<dbReference type="RefSeq" id="WP_137698504.1">
    <property type="nucleotide sequence ID" value="NZ_CP061336.1"/>
</dbReference>
<dbReference type="Pfam" id="PF20316">
    <property type="entry name" value="DUF6612"/>
    <property type="match status" value="2"/>
</dbReference>
<dbReference type="SUPFAM" id="SSF55383">
    <property type="entry name" value="Copper amine oxidase, domain N"/>
    <property type="match status" value="1"/>
</dbReference>
<feature type="domain" description="Copper amine oxidase-like N-terminal" evidence="2">
    <location>
        <begin position="39"/>
        <end position="150"/>
    </location>
</feature>
<dbReference type="Gene3D" id="2.50.20.20">
    <property type="match status" value="1"/>
</dbReference>
<protein>
    <submittedName>
        <fullName evidence="3">Copper amine oxidase N-terminal domain-containing protein</fullName>
    </submittedName>
</protein>
<keyword evidence="4" id="KW-1185">Reference proteome</keyword>
<evidence type="ECO:0000313" key="3">
    <source>
        <dbReference type="EMBL" id="QNU68062.1"/>
    </source>
</evidence>
<gene>
    <name evidence="3" type="ORF">EHE19_006370</name>
</gene>
<organism evidence="3 4">
    <name type="scientific">Ruminiclostridium herbifermentans</name>
    <dbReference type="NCBI Taxonomy" id="2488810"/>
    <lineage>
        <taxon>Bacteria</taxon>
        <taxon>Bacillati</taxon>
        <taxon>Bacillota</taxon>
        <taxon>Clostridia</taxon>
        <taxon>Eubacteriales</taxon>
        <taxon>Oscillospiraceae</taxon>
        <taxon>Ruminiclostridium</taxon>
    </lineage>
</organism>
<reference evidence="3 4" key="1">
    <citation type="submission" date="2020-09" db="EMBL/GenBank/DDBJ databases">
        <title>Characterization and genome sequencing of Ruminiclostridium sp. nov. MA18.</title>
        <authorList>
            <person name="Rettenmaier R."/>
            <person name="Kowollik M.-L."/>
            <person name="Liebl W."/>
            <person name="Zverlov V."/>
        </authorList>
    </citation>
    <scope>NUCLEOTIDE SEQUENCE [LARGE SCALE GENOMIC DNA]</scope>
    <source>
        <strain evidence="3 4">MA18</strain>
    </source>
</reference>
<keyword evidence="1" id="KW-0732">Signal</keyword>
<name>A0A4U7JF18_9FIRM</name>
<dbReference type="Pfam" id="PF07833">
    <property type="entry name" value="Cu_amine_oxidN1"/>
    <property type="match status" value="1"/>
</dbReference>
<dbReference type="Proteomes" id="UP000306409">
    <property type="component" value="Chromosome"/>
</dbReference>
<dbReference type="EMBL" id="CP061336">
    <property type="protein sequence ID" value="QNU68062.1"/>
    <property type="molecule type" value="Genomic_DNA"/>
</dbReference>
<proteinExistence type="predicted"/>
<evidence type="ECO:0000256" key="1">
    <source>
        <dbReference type="SAM" id="SignalP"/>
    </source>
</evidence>
<dbReference type="InterPro" id="IPR046720">
    <property type="entry name" value="DUF6612"/>
</dbReference>
<evidence type="ECO:0000259" key="2">
    <source>
        <dbReference type="Pfam" id="PF07833"/>
    </source>
</evidence>
<dbReference type="KEGG" id="rher:EHE19_006370"/>
<dbReference type="Gene3D" id="3.30.457.10">
    <property type="entry name" value="Copper amine oxidase-like, N-terminal domain"/>
    <property type="match status" value="1"/>
</dbReference>